<evidence type="ECO:0000256" key="1">
    <source>
        <dbReference type="ARBA" id="ARBA00010211"/>
    </source>
</evidence>
<comment type="similarity">
    <text evidence="1">Belongs to the FAH family.</text>
</comment>
<reference evidence="4" key="2">
    <citation type="journal article" date="2022" name="BMC Genomics">
        <title>Comparative genome analysis of mycobacteria focusing on tRNA and non-coding RNA.</title>
        <authorList>
            <person name="Behra P.R.K."/>
            <person name="Pettersson B.M.F."/>
            <person name="Ramesh M."/>
            <person name="Das S."/>
            <person name="Dasgupta S."/>
            <person name="Kirsebom L.A."/>
        </authorList>
    </citation>
    <scope>NUCLEOTIDE SEQUENCE</scope>
    <source>
        <strain evidence="4">DSM 44838</strain>
    </source>
</reference>
<name>A0A9X2YLG3_9MYCO</name>
<gene>
    <name evidence="4" type="ORF">H7K45_13355</name>
</gene>
<keyword evidence="5" id="KW-1185">Reference proteome</keyword>
<dbReference type="RefSeq" id="WP_263996300.1">
    <property type="nucleotide sequence ID" value="NZ_JACKVK010000008.1"/>
</dbReference>
<proteinExistence type="inferred from homology"/>
<reference evidence="4" key="1">
    <citation type="submission" date="2020-07" db="EMBL/GenBank/DDBJ databases">
        <authorList>
            <person name="Pettersson B.M.F."/>
            <person name="Behra P.R.K."/>
            <person name="Ramesh M."/>
            <person name="Das S."/>
            <person name="Dasgupta S."/>
            <person name="Kirsebom L.A."/>
        </authorList>
    </citation>
    <scope>NUCLEOTIDE SEQUENCE</scope>
    <source>
        <strain evidence="4">DSM 44838</strain>
    </source>
</reference>
<dbReference type="PANTHER" id="PTHR42796:SF4">
    <property type="entry name" value="FUMARYLACETOACETATE HYDROLASE DOMAIN-CONTAINING PROTEIN 2A"/>
    <property type="match status" value="1"/>
</dbReference>
<evidence type="ECO:0000259" key="3">
    <source>
        <dbReference type="Pfam" id="PF01557"/>
    </source>
</evidence>
<keyword evidence="2" id="KW-0479">Metal-binding</keyword>
<dbReference type="GO" id="GO:0044281">
    <property type="term" value="P:small molecule metabolic process"/>
    <property type="evidence" value="ECO:0007669"/>
    <property type="project" value="UniProtKB-ARBA"/>
</dbReference>
<evidence type="ECO:0000313" key="5">
    <source>
        <dbReference type="Proteomes" id="UP001141629"/>
    </source>
</evidence>
<organism evidence="4 5">
    <name type="scientific">Mycobacterium yunnanensis</name>
    <dbReference type="NCBI Taxonomy" id="368477"/>
    <lineage>
        <taxon>Bacteria</taxon>
        <taxon>Bacillati</taxon>
        <taxon>Actinomycetota</taxon>
        <taxon>Actinomycetes</taxon>
        <taxon>Mycobacteriales</taxon>
        <taxon>Mycobacteriaceae</taxon>
        <taxon>Mycobacterium</taxon>
    </lineage>
</organism>
<protein>
    <submittedName>
        <fullName evidence="4">Fumarylacetoacetate hydrolase family protein</fullName>
    </submittedName>
</protein>
<dbReference type="SUPFAM" id="SSF56529">
    <property type="entry name" value="FAH"/>
    <property type="match status" value="1"/>
</dbReference>
<sequence>MSTSVIRTPDAWWVRNADRANRIDTAAVTTGELLADRAAIAAAASGDSVAVDDLHLLSPVTRPCRVVAQMTNFESHVKDSGMDPKTIPLTFFRKSSASISGPFDDIVKPSHVGLLDYEVEIGLVIGRDMPVGTAVTDANLADYVAGLVVTNDVSARDIQLPQTQFYEAKSYPTFTPVGPELVLLDATELSRFGDLRLTLSVSGDERQNSTVEGDMIFRPLAALQSLTRFQDLSAGDLVLTGTPSGTALKAPPKPIEMIGALLPPAVKWKTFFKRQAANPKYLQHGDVVEATVATDDGAIDLGAQRMTVRNA</sequence>
<comment type="caution">
    <text evidence="4">The sequence shown here is derived from an EMBL/GenBank/DDBJ whole genome shotgun (WGS) entry which is preliminary data.</text>
</comment>
<feature type="domain" description="Fumarylacetoacetase-like C-terminal" evidence="3">
    <location>
        <begin position="66"/>
        <end position="308"/>
    </location>
</feature>
<dbReference type="Gene3D" id="3.90.850.10">
    <property type="entry name" value="Fumarylacetoacetase-like, C-terminal domain"/>
    <property type="match status" value="1"/>
</dbReference>
<dbReference type="Pfam" id="PF01557">
    <property type="entry name" value="FAA_hydrolase"/>
    <property type="match status" value="1"/>
</dbReference>
<dbReference type="InterPro" id="IPR036663">
    <property type="entry name" value="Fumarylacetoacetase_C_sf"/>
</dbReference>
<evidence type="ECO:0000313" key="4">
    <source>
        <dbReference type="EMBL" id="MCV7421527.1"/>
    </source>
</evidence>
<dbReference type="InterPro" id="IPR011234">
    <property type="entry name" value="Fumarylacetoacetase-like_C"/>
</dbReference>
<dbReference type="GO" id="GO:0016787">
    <property type="term" value="F:hydrolase activity"/>
    <property type="evidence" value="ECO:0007669"/>
    <property type="project" value="UniProtKB-KW"/>
</dbReference>
<dbReference type="PANTHER" id="PTHR42796">
    <property type="entry name" value="FUMARYLACETOACETATE HYDROLASE DOMAIN-CONTAINING PROTEIN 2A-RELATED"/>
    <property type="match status" value="1"/>
</dbReference>
<evidence type="ECO:0000256" key="2">
    <source>
        <dbReference type="ARBA" id="ARBA00022723"/>
    </source>
</evidence>
<dbReference type="InterPro" id="IPR051121">
    <property type="entry name" value="FAH"/>
</dbReference>
<keyword evidence="4" id="KW-0378">Hydrolase</keyword>
<dbReference type="GO" id="GO:0046872">
    <property type="term" value="F:metal ion binding"/>
    <property type="evidence" value="ECO:0007669"/>
    <property type="project" value="UniProtKB-KW"/>
</dbReference>
<accession>A0A9X2YLG3</accession>
<dbReference type="EMBL" id="JACKVK010000008">
    <property type="protein sequence ID" value="MCV7421527.1"/>
    <property type="molecule type" value="Genomic_DNA"/>
</dbReference>
<dbReference type="Proteomes" id="UP001141629">
    <property type="component" value="Unassembled WGS sequence"/>
</dbReference>
<dbReference type="AlphaFoldDB" id="A0A9X2YLG3"/>